<evidence type="ECO:0000259" key="5">
    <source>
        <dbReference type="SMART" id="SM00228"/>
    </source>
</evidence>
<proteinExistence type="inferred from homology"/>
<keyword evidence="7" id="KW-1185">Reference proteome</keyword>
<evidence type="ECO:0000313" key="7">
    <source>
        <dbReference type="Proteomes" id="UP000232323"/>
    </source>
</evidence>
<comment type="similarity">
    <text evidence="1">Belongs to the peptidase S1C family.</text>
</comment>
<keyword evidence="2" id="KW-0645">Protease</keyword>
<organism evidence="6 7">
    <name type="scientific">Chlamydomonas eustigma</name>
    <dbReference type="NCBI Taxonomy" id="1157962"/>
    <lineage>
        <taxon>Eukaryota</taxon>
        <taxon>Viridiplantae</taxon>
        <taxon>Chlorophyta</taxon>
        <taxon>core chlorophytes</taxon>
        <taxon>Chlorophyceae</taxon>
        <taxon>CS clade</taxon>
        <taxon>Chlamydomonadales</taxon>
        <taxon>Chlamydomonadaceae</taxon>
        <taxon>Chlamydomonas</taxon>
    </lineage>
</organism>
<evidence type="ECO:0000256" key="3">
    <source>
        <dbReference type="ARBA" id="ARBA00022801"/>
    </source>
</evidence>
<keyword evidence="4" id="KW-0472">Membrane</keyword>
<evidence type="ECO:0000313" key="6">
    <source>
        <dbReference type="EMBL" id="GAX72727.1"/>
    </source>
</evidence>
<evidence type="ECO:0000256" key="1">
    <source>
        <dbReference type="ARBA" id="ARBA00010541"/>
    </source>
</evidence>
<dbReference type="SUPFAM" id="SSF50156">
    <property type="entry name" value="PDZ domain-like"/>
    <property type="match status" value="1"/>
</dbReference>
<gene>
    <name evidence="6" type="ORF">CEUSTIGMA_g183.t1</name>
</gene>
<dbReference type="Proteomes" id="UP000232323">
    <property type="component" value="Unassembled WGS sequence"/>
</dbReference>
<dbReference type="EMBL" id="BEGY01000001">
    <property type="protein sequence ID" value="GAX72727.1"/>
    <property type="molecule type" value="Genomic_DNA"/>
</dbReference>
<dbReference type="GO" id="GO:0006508">
    <property type="term" value="P:proteolysis"/>
    <property type="evidence" value="ECO:0007669"/>
    <property type="project" value="UniProtKB-KW"/>
</dbReference>
<feature type="transmembrane region" description="Helical" evidence="4">
    <location>
        <begin position="56"/>
        <end position="78"/>
    </location>
</feature>
<dbReference type="PRINTS" id="PR00834">
    <property type="entry name" value="PROTEASES2C"/>
</dbReference>
<dbReference type="SMART" id="SM00228">
    <property type="entry name" value="PDZ"/>
    <property type="match status" value="1"/>
</dbReference>
<dbReference type="Pfam" id="PF13180">
    <property type="entry name" value="PDZ_2"/>
    <property type="match status" value="1"/>
</dbReference>
<keyword evidence="4" id="KW-0812">Transmembrane</keyword>
<keyword evidence="3" id="KW-0378">Hydrolase</keyword>
<dbReference type="AlphaFoldDB" id="A0A250WPG1"/>
<name>A0A250WPG1_9CHLO</name>
<sequence length="513" mass="53845">MPRRKLLSAAASFRCHYTVIPSNGNLTNALHVLLPGNSILLQSAAVRRTMRPQLNFTWFPFLVGSGAGVLACLGLTSYNHTSSNDDLTGLCNIQPMGLHRSFSLWPWRSASASGPMDSTHILPSNVSHGPLPAMSRPPLLPASTSTSVPCLVEEATSSSTCSDRCDTGAGGGRTLHTSSPPFTRISISEAAAKAAPSVVHLVVAEPASGAVPSAYMGPSARSTGSGVLYHSSGYILTNAHVVMAASMEMSSNAPPLMVTTNDGQVFRGRVINIDKASDVAVVKIDSPTPLPVAEFASSSDLRLGAWVVALGSPLMLKHSVTAGIISCVERRGAELGLNSAKTGYIQTDAAINQGSSGGPLCNLDGEVVGINNMKAVAADGVSFAIPSDAVREIVRQFHLNGRVIRPYIGISMLEVGNGGLKQLRERVPAIPASAQSAVVIQRVVEGSPAMEAGLKVDDLIITVAGKQHLCMASVIEEFSENIGKRLELQVMRKSEEGDYKLLNLHMVPVEASA</sequence>
<dbReference type="InterPro" id="IPR001478">
    <property type="entry name" value="PDZ"/>
</dbReference>
<dbReference type="OrthoDB" id="4217619at2759"/>
<dbReference type="InterPro" id="IPR001940">
    <property type="entry name" value="Peptidase_S1C"/>
</dbReference>
<accession>A0A250WPG1</accession>
<protein>
    <recommendedName>
        <fullName evidence="5">PDZ domain-containing protein</fullName>
    </recommendedName>
</protein>
<dbReference type="Pfam" id="PF13365">
    <property type="entry name" value="Trypsin_2"/>
    <property type="match status" value="1"/>
</dbReference>
<keyword evidence="4" id="KW-1133">Transmembrane helix</keyword>
<dbReference type="InterPro" id="IPR009003">
    <property type="entry name" value="Peptidase_S1_PA"/>
</dbReference>
<comment type="caution">
    <text evidence="6">The sequence shown here is derived from an EMBL/GenBank/DDBJ whole genome shotgun (WGS) entry which is preliminary data.</text>
</comment>
<reference evidence="6 7" key="1">
    <citation type="submission" date="2017-08" db="EMBL/GenBank/DDBJ databases">
        <title>Acidophilic green algal genome provides insights into adaptation to an acidic environment.</title>
        <authorList>
            <person name="Hirooka S."/>
            <person name="Hirose Y."/>
            <person name="Kanesaki Y."/>
            <person name="Higuchi S."/>
            <person name="Fujiwara T."/>
            <person name="Onuma R."/>
            <person name="Era A."/>
            <person name="Ohbayashi R."/>
            <person name="Uzuka A."/>
            <person name="Nozaki H."/>
            <person name="Yoshikawa H."/>
            <person name="Miyagishima S.Y."/>
        </authorList>
    </citation>
    <scope>NUCLEOTIDE SEQUENCE [LARGE SCALE GENOMIC DNA]</scope>
    <source>
        <strain evidence="6 7">NIES-2499</strain>
    </source>
</reference>
<feature type="domain" description="PDZ" evidence="5">
    <location>
        <begin position="406"/>
        <end position="494"/>
    </location>
</feature>
<dbReference type="PANTHER" id="PTHR22939">
    <property type="entry name" value="SERINE PROTEASE FAMILY S1C HTRA-RELATED"/>
    <property type="match status" value="1"/>
</dbReference>
<dbReference type="Gene3D" id="2.30.42.10">
    <property type="match status" value="1"/>
</dbReference>
<evidence type="ECO:0000256" key="4">
    <source>
        <dbReference type="SAM" id="Phobius"/>
    </source>
</evidence>
<evidence type="ECO:0000256" key="2">
    <source>
        <dbReference type="ARBA" id="ARBA00022670"/>
    </source>
</evidence>
<dbReference type="Gene3D" id="2.40.10.120">
    <property type="match status" value="1"/>
</dbReference>
<dbReference type="SUPFAM" id="SSF50494">
    <property type="entry name" value="Trypsin-like serine proteases"/>
    <property type="match status" value="1"/>
</dbReference>
<dbReference type="GO" id="GO:0004252">
    <property type="term" value="F:serine-type endopeptidase activity"/>
    <property type="evidence" value="ECO:0007669"/>
    <property type="project" value="InterPro"/>
</dbReference>
<dbReference type="InterPro" id="IPR036034">
    <property type="entry name" value="PDZ_sf"/>
</dbReference>
<dbReference type="PANTHER" id="PTHR22939:SF125">
    <property type="entry name" value="PROTEASE DO-LIKE 14-RELATED"/>
    <property type="match status" value="1"/>
</dbReference>
<dbReference type="STRING" id="1157962.A0A250WPG1"/>